<feature type="compositionally biased region" description="Pro residues" evidence="1">
    <location>
        <begin position="621"/>
        <end position="635"/>
    </location>
</feature>
<feature type="compositionally biased region" description="Pro residues" evidence="1">
    <location>
        <begin position="399"/>
        <end position="409"/>
    </location>
</feature>
<accession>A0A835WL09</accession>
<dbReference type="OrthoDB" id="73901at2759"/>
<dbReference type="AlphaFoldDB" id="A0A835WL09"/>
<feature type="compositionally biased region" description="Low complexity" evidence="1">
    <location>
        <begin position="410"/>
        <end position="423"/>
    </location>
</feature>
<evidence type="ECO:0000313" key="2">
    <source>
        <dbReference type="EMBL" id="KAG2448740.1"/>
    </source>
</evidence>
<name>A0A835WL09_9CHLO</name>
<evidence type="ECO:0000313" key="3">
    <source>
        <dbReference type="Proteomes" id="UP000613740"/>
    </source>
</evidence>
<protein>
    <submittedName>
        <fullName evidence="2">Uncharacterized protein</fullName>
    </submittedName>
</protein>
<feature type="region of interest" description="Disordered" evidence="1">
    <location>
        <begin position="152"/>
        <end position="191"/>
    </location>
</feature>
<feature type="region of interest" description="Disordered" evidence="1">
    <location>
        <begin position="615"/>
        <end position="669"/>
    </location>
</feature>
<keyword evidence="3" id="KW-1185">Reference proteome</keyword>
<comment type="caution">
    <text evidence="2">The sequence shown here is derived from an EMBL/GenBank/DDBJ whole genome shotgun (WGS) entry which is preliminary data.</text>
</comment>
<reference evidence="2" key="1">
    <citation type="journal article" date="2020" name="bioRxiv">
        <title>Comparative genomics of Chlamydomonas.</title>
        <authorList>
            <person name="Craig R.J."/>
            <person name="Hasan A.R."/>
            <person name="Ness R.W."/>
            <person name="Keightley P.D."/>
        </authorList>
    </citation>
    <scope>NUCLEOTIDE SEQUENCE</scope>
    <source>
        <strain evidence="2">CCAP 11/173</strain>
    </source>
</reference>
<feature type="compositionally biased region" description="Basic residues" evidence="1">
    <location>
        <begin position="655"/>
        <end position="669"/>
    </location>
</feature>
<evidence type="ECO:0000256" key="1">
    <source>
        <dbReference type="SAM" id="MobiDB-lite"/>
    </source>
</evidence>
<gene>
    <name evidence="2" type="ORF">HYH02_006094</name>
</gene>
<feature type="compositionally biased region" description="Pro residues" evidence="1">
    <location>
        <begin position="153"/>
        <end position="179"/>
    </location>
</feature>
<dbReference type="Proteomes" id="UP000613740">
    <property type="component" value="Unassembled WGS sequence"/>
</dbReference>
<organism evidence="2 3">
    <name type="scientific">Chlamydomonas schloesseri</name>
    <dbReference type="NCBI Taxonomy" id="2026947"/>
    <lineage>
        <taxon>Eukaryota</taxon>
        <taxon>Viridiplantae</taxon>
        <taxon>Chlorophyta</taxon>
        <taxon>core chlorophytes</taxon>
        <taxon>Chlorophyceae</taxon>
        <taxon>CS clade</taxon>
        <taxon>Chlamydomonadales</taxon>
        <taxon>Chlamydomonadaceae</taxon>
        <taxon>Chlamydomonas</taxon>
    </lineage>
</organism>
<sequence>MQALCNDATLSPPVFSALCSTWRLASSLCSDDPDVVASASGLCNSIRAAYMDDAQYKSCLQPYAGIRSTSGIRAGHLRACEDMAGEPMGGCDACSSSDACPNPLVSYADGCIDMDMGQCANWRTFCNSDASPTGAGAAVLCRRANNWGGIVAPPLPPSPPPPGLSPSPSASPSPSPAASPSPSMHGNMPASGPAPPAAPCVADGALPECANFSYPHTSVLADIANLCAAMDYMPGCGIWHACDAGLVSGDYCRPFTLLATICVDMPGMAGCRSYRGLCKTGSRVPQCSLRPAIPKTPSTKESQALIDTVCSANPAPVLCESCNQIECTDYISAVTDACTSAPETEGCSQLYQGWCAAAVAWEGRGNTLAPDAIANSSLAYFCEPSAAYAALPSPAPSPVPAPVPSPATTPSPGGSSPAPAPAADACVADPTRLECTTFVYPAASVAADITSLCRMMPYMPGCIIRDACTAGLVSGDYCRPFTLLATICVDMPGMAGCRSYKPMCLVPGSRVPQCSQFPAIPKTPSTRQAQGLMDAVCAAPVGAALPECAACTATSCPDPLTPLARVCANATVAADAAGADCTPYFQDWCAAASAWQAAARGSLSHFCRDSKAYAALGSSPKPAPKPAPKPSPSRSPSPSRTTRSPPPRRAAPPSRRVKIGRRQKGAALP</sequence>
<dbReference type="EMBL" id="JAEHOD010000016">
    <property type="protein sequence ID" value="KAG2448740.1"/>
    <property type="molecule type" value="Genomic_DNA"/>
</dbReference>
<proteinExistence type="predicted"/>
<feature type="region of interest" description="Disordered" evidence="1">
    <location>
        <begin position="399"/>
        <end position="423"/>
    </location>
</feature>